<reference evidence="2" key="1">
    <citation type="submission" date="2023-08" db="EMBL/GenBank/DDBJ databases">
        <title>Chromosome-level Genome Assembly of mud carp (Cirrhinus molitorella).</title>
        <authorList>
            <person name="Liu H."/>
        </authorList>
    </citation>
    <scope>NUCLEOTIDE SEQUENCE</scope>
    <source>
        <strain evidence="2">Prfri</strain>
        <tissue evidence="2">Muscle</tissue>
    </source>
</reference>
<protein>
    <submittedName>
        <fullName evidence="2">Uncharacterized protein</fullName>
    </submittedName>
</protein>
<gene>
    <name evidence="2" type="ORF">Q8A67_000136</name>
</gene>
<evidence type="ECO:0000313" key="2">
    <source>
        <dbReference type="EMBL" id="KAK2915762.1"/>
    </source>
</evidence>
<name>A0AA88Q704_9TELE</name>
<dbReference type="AlphaFoldDB" id="A0AA88Q704"/>
<evidence type="ECO:0000256" key="1">
    <source>
        <dbReference type="SAM" id="MobiDB-lite"/>
    </source>
</evidence>
<feature type="compositionally biased region" description="Basic residues" evidence="1">
    <location>
        <begin position="45"/>
        <end position="62"/>
    </location>
</feature>
<comment type="caution">
    <text evidence="2">The sequence shown here is derived from an EMBL/GenBank/DDBJ whole genome shotgun (WGS) entry which is preliminary data.</text>
</comment>
<dbReference type="Proteomes" id="UP001187343">
    <property type="component" value="Unassembled WGS sequence"/>
</dbReference>
<sequence length="146" mass="15794">MSGSECSSSDNEQDAPQQDTGSKTPPSAGSKEHRPGSSAEPQVSTHRRRPSKSAPPTRRRRSPPPSRPQSPASSYTLASPSVPPIGKWTVAGLRQALSNAEIKFSRKISKSKLYDLYIKLQLPSSDNTQQTLSQHGPRSGLSLFRA</sequence>
<feature type="compositionally biased region" description="Polar residues" evidence="1">
    <location>
        <begin position="123"/>
        <end position="136"/>
    </location>
</feature>
<dbReference type="EMBL" id="JAUYZG010000001">
    <property type="protein sequence ID" value="KAK2915762.1"/>
    <property type="molecule type" value="Genomic_DNA"/>
</dbReference>
<keyword evidence="3" id="KW-1185">Reference proteome</keyword>
<organism evidence="2 3">
    <name type="scientific">Cirrhinus molitorella</name>
    <name type="common">mud carp</name>
    <dbReference type="NCBI Taxonomy" id="172907"/>
    <lineage>
        <taxon>Eukaryota</taxon>
        <taxon>Metazoa</taxon>
        <taxon>Chordata</taxon>
        <taxon>Craniata</taxon>
        <taxon>Vertebrata</taxon>
        <taxon>Euteleostomi</taxon>
        <taxon>Actinopterygii</taxon>
        <taxon>Neopterygii</taxon>
        <taxon>Teleostei</taxon>
        <taxon>Ostariophysi</taxon>
        <taxon>Cypriniformes</taxon>
        <taxon>Cyprinidae</taxon>
        <taxon>Labeoninae</taxon>
        <taxon>Labeonini</taxon>
        <taxon>Cirrhinus</taxon>
    </lineage>
</organism>
<evidence type="ECO:0000313" key="3">
    <source>
        <dbReference type="Proteomes" id="UP001187343"/>
    </source>
</evidence>
<proteinExistence type="predicted"/>
<feature type="region of interest" description="Disordered" evidence="1">
    <location>
        <begin position="1"/>
        <end position="84"/>
    </location>
</feature>
<accession>A0AA88Q704</accession>
<feature type="region of interest" description="Disordered" evidence="1">
    <location>
        <begin position="123"/>
        <end position="146"/>
    </location>
</feature>
<feature type="compositionally biased region" description="Polar residues" evidence="1">
    <location>
        <begin position="1"/>
        <end position="27"/>
    </location>
</feature>